<dbReference type="InterPro" id="IPR002110">
    <property type="entry name" value="Ankyrin_rpt"/>
</dbReference>
<dbReference type="STRING" id="569365.A0A0D2CFX0"/>
<dbReference type="VEuPathDB" id="FungiDB:PV07_12324"/>
<evidence type="ECO:0000256" key="3">
    <source>
        <dbReference type="PROSITE-ProRule" id="PRU00023"/>
    </source>
</evidence>
<feature type="repeat" description="ANK" evidence="3">
    <location>
        <begin position="560"/>
        <end position="588"/>
    </location>
</feature>
<name>A0A0D2CFX0_9EURO</name>
<dbReference type="PROSITE" id="PS50088">
    <property type="entry name" value="ANK_REPEAT"/>
    <property type="match status" value="8"/>
</dbReference>
<dbReference type="InterPro" id="IPR036770">
    <property type="entry name" value="Ankyrin_rpt-contain_sf"/>
</dbReference>
<dbReference type="PANTHER" id="PTHR24198:SF165">
    <property type="entry name" value="ANKYRIN REPEAT-CONTAINING PROTEIN-RELATED"/>
    <property type="match status" value="1"/>
</dbReference>
<keyword evidence="2 3" id="KW-0040">ANK repeat</keyword>
<sequence length="1224" mass="135847">MTAPHKISNDDWRKHKATICRLYKDEDMPMTRLIRVMSEKHCFDASKPQYMRQFRAWGVRKNQKGDFWKDLSRLLKNMKLNVADVDVFFNERLIPERKLRKQLPRYDLPTWTQTTARCRIPDGIFIRPKIQIPRSLIISLPWYQICSQLEIAMSSSATRMDRPPSPLPSAVVDVTDGFLGLDYDGYWKEGVLRLSLETDMDQLCLPYLEFAEHGTVQKAPKFNNIVNTAIAGLLDLPPWWTRRELFAHTMAQIAVYMPERRPGETENIVNQLIDPNSTTRMQVFMSFAALVLANNLLDKKQVDAFVITLDEVAGPSAFDMLTLRDDPSTGAIISEVLFAAVRTDKGGLVKSALRNGVNVNRRSTGFYSQTLIVDAVQRNKVRIVEMLVDAGADITPGRRDVRRGHESGCPLFQYSVKCTASEYYQFGDVYCCCETNWAKIECPIAAAASSCSADKLIPRLLKTSVSTLAGPVMVSAMRGGANRETVELLLRNGASANECSLQYHHYPFGIDDDRNCTALSAAACSGDMEMARLLLDYGANPNGPITCGHKRIIEDWAEQLYQSPLVVAAKRANLDMVRLLIERGADPNWSILDMLEESRREEAIQEIEWTRDSYADKNTRILVHFPLQASALLEDPAITEYLISKGAAVNPGHGTPPLSIAAYHGRDATVDLLIMWGATINPVNAKACSLSPLQGAVCSGKENMVRRMISAGADLNWCSSGRWGGTALQCAAERGLGAIFDILRCAGTRLDSSSTPNHATTILQEFVKHRDYDRSLGLLQDGVSPNGVSKDGSSPLLAAILRRDVSLISLLLEWGADADDAHPKPALYYEQVMPPYLAHNINEMLQEDPNHSLPPLHWAVVMGNLDVVTRLYNAGADVNKTDCSGDCRENTHGLTALHLAVACKHKNIVEFLLGEGADVNSIFRYTDFDILQSPVTISVGNSDYEITKILLQHGADPYLGQLGNNKIQEDARQLPRDLFALEEACLRGDVQMVRLLMSSGVDVRVGYPLVFTFLGEAIYDTSRITEQRREIMELLLAGGVEVNHRAADIFPPLQAALRCDGSTQSVRAIRLLCARRLIEMGAEINAVPSRRYGGRTALQAAVQTGEVEIVQYLLSKGAEVNAPAAPDRGVTALQAAAIKGYLRIAQILLEYGAEIDADPSPKHGRRAIDGAAEWGRIDMVKLLLDNYDGPRPISKVCESAMKYAKKENQWYVMKFLESYTPPKQ</sequence>
<feature type="repeat" description="ANK" evidence="3">
    <location>
        <begin position="892"/>
        <end position="924"/>
    </location>
</feature>
<dbReference type="RefSeq" id="XP_016242655.1">
    <property type="nucleotide sequence ID" value="XM_016399843.1"/>
</dbReference>
<keyword evidence="1" id="KW-0677">Repeat</keyword>
<feature type="repeat" description="ANK" evidence="3">
    <location>
        <begin position="514"/>
        <end position="542"/>
    </location>
</feature>
<dbReference type="SMART" id="SM00248">
    <property type="entry name" value="ANK"/>
    <property type="match status" value="15"/>
</dbReference>
<dbReference type="Proteomes" id="UP000054466">
    <property type="component" value="Unassembled WGS sequence"/>
</dbReference>
<dbReference type="OrthoDB" id="194358at2759"/>
<feature type="repeat" description="ANK" evidence="3">
    <location>
        <begin position="653"/>
        <end position="685"/>
    </location>
</feature>
<dbReference type="Gene3D" id="1.25.40.20">
    <property type="entry name" value="Ankyrin repeat-containing domain"/>
    <property type="match status" value="5"/>
</dbReference>
<feature type="repeat" description="ANK" evidence="3">
    <location>
        <begin position="791"/>
        <end position="823"/>
    </location>
</feature>
<evidence type="ECO:0000256" key="1">
    <source>
        <dbReference type="ARBA" id="ARBA00022737"/>
    </source>
</evidence>
<dbReference type="InterPro" id="IPR025676">
    <property type="entry name" value="Clr5_dom"/>
</dbReference>
<keyword evidence="6" id="KW-1185">Reference proteome</keyword>
<accession>A0A0D2CFX0</accession>
<feature type="repeat" description="ANK" evidence="3">
    <location>
        <begin position="1128"/>
        <end position="1160"/>
    </location>
</feature>
<feature type="repeat" description="ANK" evidence="3">
    <location>
        <begin position="851"/>
        <end position="883"/>
    </location>
</feature>
<dbReference type="GeneID" id="27351518"/>
<organism evidence="5 6">
    <name type="scientific">Cladophialophora immunda</name>
    <dbReference type="NCBI Taxonomy" id="569365"/>
    <lineage>
        <taxon>Eukaryota</taxon>
        <taxon>Fungi</taxon>
        <taxon>Dikarya</taxon>
        <taxon>Ascomycota</taxon>
        <taxon>Pezizomycotina</taxon>
        <taxon>Eurotiomycetes</taxon>
        <taxon>Chaetothyriomycetidae</taxon>
        <taxon>Chaetothyriales</taxon>
        <taxon>Herpotrichiellaceae</taxon>
        <taxon>Cladophialophora</taxon>
    </lineage>
</organism>
<feature type="domain" description="Clr5" evidence="4">
    <location>
        <begin position="9"/>
        <end position="61"/>
    </location>
</feature>
<reference evidence="5 6" key="1">
    <citation type="submission" date="2015-01" db="EMBL/GenBank/DDBJ databases">
        <title>The Genome Sequence of Cladophialophora immunda CBS83496.</title>
        <authorList>
            <consortium name="The Broad Institute Genomics Platform"/>
            <person name="Cuomo C."/>
            <person name="de Hoog S."/>
            <person name="Gorbushina A."/>
            <person name="Stielow B."/>
            <person name="Teixiera M."/>
            <person name="Abouelleil A."/>
            <person name="Chapman S.B."/>
            <person name="Priest M."/>
            <person name="Young S.K."/>
            <person name="Wortman J."/>
            <person name="Nusbaum C."/>
            <person name="Birren B."/>
        </authorList>
    </citation>
    <scope>NUCLEOTIDE SEQUENCE [LARGE SCALE GENOMIC DNA]</scope>
    <source>
        <strain evidence="5 6">CBS 83496</strain>
    </source>
</reference>
<dbReference type="SUPFAM" id="SSF48403">
    <property type="entry name" value="Ankyrin repeat"/>
    <property type="match status" value="4"/>
</dbReference>
<evidence type="ECO:0000259" key="4">
    <source>
        <dbReference type="Pfam" id="PF14420"/>
    </source>
</evidence>
<proteinExistence type="predicted"/>
<evidence type="ECO:0000313" key="6">
    <source>
        <dbReference type="Proteomes" id="UP000054466"/>
    </source>
</evidence>
<dbReference type="AlphaFoldDB" id="A0A0D2CFX0"/>
<dbReference type="PROSITE" id="PS50297">
    <property type="entry name" value="ANK_REP_REGION"/>
    <property type="match status" value="8"/>
</dbReference>
<feature type="repeat" description="ANK" evidence="3">
    <location>
        <begin position="1093"/>
        <end position="1125"/>
    </location>
</feature>
<dbReference type="Pfam" id="PF12796">
    <property type="entry name" value="Ank_2"/>
    <property type="match status" value="4"/>
</dbReference>
<dbReference type="HOGENOM" id="CLU_286830_0_0_1"/>
<protein>
    <recommendedName>
        <fullName evidence="4">Clr5 domain-containing protein</fullName>
    </recommendedName>
</protein>
<dbReference type="EMBL" id="KN847047">
    <property type="protein sequence ID" value="KIW22439.1"/>
    <property type="molecule type" value="Genomic_DNA"/>
</dbReference>
<dbReference type="Pfam" id="PF14420">
    <property type="entry name" value="Clr5"/>
    <property type="match status" value="1"/>
</dbReference>
<evidence type="ECO:0000256" key="2">
    <source>
        <dbReference type="ARBA" id="ARBA00023043"/>
    </source>
</evidence>
<gene>
    <name evidence="5" type="ORF">PV07_12324</name>
</gene>
<evidence type="ECO:0000313" key="5">
    <source>
        <dbReference type="EMBL" id="KIW22439.1"/>
    </source>
</evidence>
<dbReference type="PANTHER" id="PTHR24198">
    <property type="entry name" value="ANKYRIN REPEAT AND PROTEIN KINASE DOMAIN-CONTAINING PROTEIN"/>
    <property type="match status" value="1"/>
</dbReference>